<evidence type="ECO:0000256" key="15">
    <source>
        <dbReference type="PROSITE-ProRule" id="PRU10040"/>
    </source>
</evidence>
<evidence type="ECO:0000256" key="10">
    <source>
        <dbReference type="ARBA" id="ARBA00023157"/>
    </source>
</evidence>
<feature type="active site" evidence="15">
    <location>
        <position position="427"/>
    </location>
</feature>
<comment type="similarity">
    <text evidence="3">In the N-terminal section; belongs to the PMEI family.</text>
</comment>
<reference evidence="19" key="1">
    <citation type="submission" date="2020-06" db="EMBL/GenBank/DDBJ databases">
        <authorList>
            <person name="Li T."/>
            <person name="Hu X."/>
            <person name="Zhang T."/>
            <person name="Song X."/>
            <person name="Zhang H."/>
            <person name="Dai N."/>
            <person name="Sheng W."/>
            <person name="Hou X."/>
            <person name="Wei L."/>
        </authorList>
    </citation>
    <scope>NUCLEOTIDE SEQUENCE</scope>
    <source>
        <strain evidence="19">KEN8</strain>
        <tissue evidence="19">Leaf</tissue>
    </source>
</reference>
<comment type="function">
    <text evidence="14">Acts in the modification of cell walls via demethylesterification of cell wall pectin.</text>
</comment>
<dbReference type="AlphaFoldDB" id="A0AAW2RAP4"/>
<dbReference type="PROSITE" id="PS00503">
    <property type="entry name" value="PECTINESTERASE_2"/>
    <property type="match status" value="1"/>
</dbReference>
<dbReference type="SUPFAM" id="SSF101148">
    <property type="entry name" value="Plant invertase/pectin methylesterase inhibitor"/>
    <property type="match status" value="1"/>
</dbReference>
<comment type="pathway">
    <text evidence="2 16">Glycan metabolism; pectin degradation; 2-dehydro-3-deoxy-D-gluconate from pectin: step 1/5.</text>
</comment>
<evidence type="ECO:0000256" key="7">
    <source>
        <dbReference type="ARBA" id="ARBA00022525"/>
    </source>
</evidence>
<organism evidence="19">
    <name type="scientific">Sesamum calycinum</name>
    <dbReference type="NCBI Taxonomy" id="2727403"/>
    <lineage>
        <taxon>Eukaryota</taxon>
        <taxon>Viridiplantae</taxon>
        <taxon>Streptophyta</taxon>
        <taxon>Embryophyta</taxon>
        <taxon>Tracheophyta</taxon>
        <taxon>Spermatophyta</taxon>
        <taxon>Magnoliopsida</taxon>
        <taxon>eudicotyledons</taxon>
        <taxon>Gunneridae</taxon>
        <taxon>Pentapetalae</taxon>
        <taxon>asterids</taxon>
        <taxon>lamiids</taxon>
        <taxon>Lamiales</taxon>
        <taxon>Pedaliaceae</taxon>
        <taxon>Sesamum</taxon>
    </lineage>
</organism>
<dbReference type="EC" id="3.1.1.11" evidence="5 16"/>
<dbReference type="NCBIfam" id="TIGR01614">
    <property type="entry name" value="PME_inhib"/>
    <property type="match status" value="1"/>
</dbReference>
<evidence type="ECO:0000256" key="3">
    <source>
        <dbReference type="ARBA" id="ARBA00006027"/>
    </source>
</evidence>
<keyword evidence="10" id="KW-1015">Disulfide bond</keyword>
<evidence type="ECO:0000256" key="8">
    <source>
        <dbReference type="ARBA" id="ARBA00022801"/>
    </source>
</evidence>
<dbReference type="SUPFAM" id="SSF51126">
    <property type="entry name" value="Pectin lyase-like"/>
    <property type="match status" value="1"/>
</dbReference>
<dbReference type="GO" id="GO:0045490">
    <property type="term" value="P:pectin catabolic process"/>
    <property type="evidence" value="ECO:0007669"/>
    <property type="project" value="UniProtKB-UniRule"/>
</dbReference>
<keyword evidence="9 16" id="KW-0063">Aspartyl esterase</keyword>
<dbReference type="Pfam" id="PF04043">
    <property type="entry name" value="PMEI"/>
    <property type="match status" value="1"/>
</dbReference>
<dbReference type="GO" id="GO:0004857">
    <property type="term" value="F:enzyme inhibitor activity"/>
    <property type="evidence" value="ECO:0007669"/>
    <property type="project" value="InterPro"/>
</dbReference>
<comment type="caution">
    <text evidence="19">The sequence shown here is derived from an EMBL/GenBank/DDBJ whole genome shotgun (WGS) entry which is preliminary data.</text>
</comment>
<dbReference type="InterPro" id="IPR000070">
    <property type="entry name" value="Pectinesterase_cat"/>
</dbReference>
<evidence type="ECO:0000256" key="5">
    <source>
        <dbReference type="ARBA" id="ARBA00013229"/>
    </source>
</evidence>
<dbReference type="InterPro" id="IPR006501">
    <property type="entry name" value="Pectinesterase_inhib_dom"/>
</dbReference>
<dbReference type="Gene3D" id="2.160.20.10">
    <property type="entry name" value="Single-stranded right-handed beta-helix, Pectin lyase-like"/>
    <property type="match status" value="1"/>
</dbReference>
<protein>
    <recommendedName>
        <fullName evidence="5 16">Pectinesterase</fullName>
        <ecNumber evidence="5 16">3.1.1.11</ecNumber>
    </recommendedName>
</protein>
<evidence type="ECO:0000313" key="19">
    <source>
        <dbReference type="EMBL" id="KAL0376413.1"/>
    </source>
</evidence>
<evidence type="ECO:0000256" key="1">
    <source>
        <dbReference type="ARBA" id="ARBA00004191"/>
    </source>
</evidence>
<comment type="catalytic activity">
    <reaction evidence="13 16">
        <text>[(1-&gt;4)-alpha-D-galacturonosyl methyl ester](n) + n H2O = [(1-&gt;4)-alpha-D-galacturonosyl](n) + n methanol + n H(+)</text>
        <dbReference type="Rhea" id="RHEA:22380"/>
        <dbReference type="Rhea" id="RHEA-COMP:14570"/>
        <dbReference type="Rhea" id="RHEA-COMP:14573"/>
        <dbReference type="ChEBI" id="CHEBI:15377"/>
        <dbReference type="ChEBI" id="CHEBI:15378"/>
        <dbReference type="ChEBI" id="CHEBI:17790"/>
        <dbReference type="ChEBI" id="CHEBI:140522"/>
        <dbReference type="ChEBI" id="CHEBI:140523"/>
        <dbReference type="EC" id="3.1.1.11"/>
    </reaction>
</comment>
<dbReference type="EMBL" id="JACGWM010000004">
    <property type="protein sequence ID" value="KAL0376413.1"/>
    <property type="molecule type" value="Genomic_DNA"/>
</dbReference>
<evidence type="ECO:0000256" key="6">
    <source>
        <dbReference type="ARBA" id="ARBA00022512"/>
    </source>
</evidence>
<feature type="domain" description="Pectinesterase inhibitor" evidence="18">
    <location>
        <begin position="55"/>
        <end position="205"/>
    </location>
</feature>
<dbReference type="CDD" id="cd15798">
    <property type="entry name" value="PMEI-like_3"/>
    <property type="match status" value="1"/>
</dbReference>
<comment type="similarity">
    <text evidence="4">In the C-terminal section; belongs to the pectinesterase family.</text>
</comment>
<keyword evidence="6" id="KW-0134">Cell wall</keyword>
<keyword evidence="8 16" id="KW-0378">Hydrolase</keyword>
<dbReference type="GO" id="GO:0042545">
    <property type="term" value="P:cell wall modification"/>
    <property type="evidence" value="ECO:0007669"/>
    <property type="project" value="UniProtKB-UniRule"/>
</dbReference>
<evidence type="ECO:0000256" key="13">
    <source>
        <dbReference type="ARBA" id="ARBA00047928"/>
    </source>
</evidence>
<proteinExistence type="inferred from homology"/>
<dbReference type="SMART" id="SM00856">
    <property type="entry name" value="PMEI"/>
    <property type="match status" value="1"/>
</dbReference>
<keyword evidence="12" id="KW-0961">Cell wall biogenesis/degradation</keyword>
<dbReference type="FunFam" id="2.160.20.10:FF:000001">
    <property type="entry name" value="Pectinesterase"/>
    <property type="match status" value="1"/>
</dbReference>
<accession>A0AAW2RAP4</accession>
<dbReference type="Pfam" id="PF01095">
    <property type="entry name" value="Pectinesterase"/>
    <property type="match status" value="1"/>
</dbReference>
<gene>
    <name evidence="19" type="ORF">Scaly_0758900</name>
</gene>
<evidence type="ECO:0000256" key="14">
    <source>
        <dbReference type="ARBA" id="ARBA00057335"/>
    </source>
</evidence>
<dbReference type="InterPro" id="IPR011050">
    <property type="entry name" value="Pectin_lyase_fold/virulence"/>
</dbReference>
<reference evidence="19" key="2">
    <citation type="journal article" date="2024" name="Plant">
        <title>Genomic evolution and insights into agronomic trait innovations of Sesamum species.</title>
        <authorList>
            <person name="Miao H."/>
            <person name="Wang L."/>
            <person name="Qu L."/>
            <person name="Liu H."/>
            <person name="Sun Y."/>
            <person name="Le M."/>
            <person name="Wang Q."/>
            <person name="Wei S."/>
            <person name="Zheng Y."/>
            <person name="Lin W."/>
            <person name="Duan Y."/>
            <person name="Cao H."/>
            <person name="Xiong S."/>
            <person name="Wang X."/>
            <person name="Wei L."/>
            <person name="Li C."/>
            <person name="Ma Q."/>
            <person name="Ju M."/>
            <person name="Zhao R."/>
            <person name="Li G."/>
            <person name="Mu C."/>
            <person name="Tian Q."/>
            <person name="Mei H."/>
            <person name="Zhang T."/>
            <person name="Gao T."/>
            <person name="Zhang H."/>
        </authorList>
    </citation>
    <scope>NUCLEOTIDE SEQUENCE</scope>
    <source>
        <strain evidence="19">KEN8</strain>
    </source>
</reference>
<evidence type="ECO:0000256" key="12">
    <source>
        <dbReference type="ARBA" id="ARBA00023316"/>
    </source>
</evidence>
<dbReference type="Gene3D" id="1.20.140.40">
    <property type="entry name" value="Invertase/pectin methylesterase inhibitor family protein"/>
    <property type="match status" value="1"/>
</dbReference>
<evidence type="ECO:0000256" key="17">
    <source>
        <dbReference type="SAM" id="MobiDB-lite"/>
    </source>
</evidence>
<dbReference type="InterPro" id="IPR035513">
    <property type="entry name" value="Invertase/methylesterase_inhib"/>
</dbReference>
<evidence type="ECO:0000259" key="18">
    <source>
        <dbReference type="SMART" id="SM00856"/>
    </source>
</evidence>
<comment type="subcellular location">
    <subcellularLocation>
        <location evidence="1">Secreted</location>
        <location evidence="1">Cell wall</location>
    </subcellularLocation>
</comment>
<keyword evidence="7" id="KW-0964">Secreted</keyword>
<dbReference type="InterPro" id="IPR033131">
    <property type="entry name" value="Pectinesterase_Asp_AS"/>
</dbReference>
<name>A0AAW2RAP4_9LAMI</name>
<dbReference type="FunFam" id="1.20.140.40:FF:000001">
    <property type="entry name" value="Pectinesterase"/>
    <property type="match status" value="1"/>
</dbReference>
<evidence type="ECO:0000256" key="16">
    <source>
        <dbReference type="RuleBase" id="RU000589"/>
    </source>
</evidence>
<dbReference type="PANTHER" id="PTHR31707">
    <property type="entry name" value="PECTINESTERASE"/>
    <property type="match status" value="1"/>
</dbReference>
<dbReference type="GO" id="GO:0030599">
    <property type="term" value="F:pectinesterase activity"/>
    <property type="evidence" value="ECO:0007669"/>
    <property type="project" value="UniProtKB-UniRule"/>
</dbReference>
<dbReference type="InterPro" id="IPR012334">
    <property type="entry name" value="Pectin_lyas_fold"/>
</dbReference>
<evidence type="ECO:0000256" key="2">
    <source>
        <dbReference type="ARBA" id="ARBA00005184"/>
    </source>
</evidence>
<sequence length="592" mass="64621">MFCRALTMLRVGGYPKPRVGDVPSLDLDEEDCCSQPLVRPPAGHGHGRGRDGSTTANKAGHALCSSVDYKITCEKSLSDAKSSDPRELIKVAFNHAITDLQEAIKNSTLYKQAASDHRTKAALEVCEEVLDTSIDDLRRSFDRVGNLDISKLKQYIEDVKVWLSGAITNHETCLDAFQNTTGDTGEKMKNLLHSSGMMLSNGLAMVGEISSIFSSLSLGGFTSRRLLEEEGNVVDQADGEDLKTTVDGKETDAAGPPPFVDDEARRIMTANVNTLKPNIVVAQDGSGQFKTITGAINSLPKQGDGPYVIHVKAGLYKENVIFPKKVNNVVLIGDGPLKTRISGNKNYVDGVQTFHTAVLAVNADGFIAKDIGIENTAGPTKHQAVAVRVSGDKSIFFNVHMNGFQDTLYAHTYRQYYRDCTITGTIDFIFGDAAAVFQNCQMIVRKPMANQACMVTAQGRKERRSTGATVLQNCHIMAEPAFLSTVPPLKAYLGRPWKEFSRTIIMQSLIDGFIAPEGWSVWQGTFALDTLYYGEFKNRGPGSNMSRRVRWKGIQTITPAIAESFTPGRLFAGDEWVTQSGIPYVAGMIPNV</sequence>
<evidence type="ECO:0000256" key="9">
    <source>
        <dbReference type="ARBA" id="ARBA00023085"/>
    </source>
</evidence>
<keyword evidence="11" id="KW-0325">Glycoprotein</keyword>
<evidence type="ECO:0000256" key="11">
    <source>
        <dbReference type="ARBA" id="ARBA00023180"/>
    </source>
</evidence>
<evidence type="ECO:0000256" key="4">
    <source>
        <dbReference type="ARBA" id="ARBA00007786"/>
    </source>
</evidence>
<feature type="region of interest" description="Disordered" evidence="17">
    <location>
        <begin position="36"/>
        <end position="55"/>
    </location>
</feature>